<sequence length="195" mass="20749">MSKAIVCLGDSNTWGYDPRGFGGGRWPDCVRWTARLNARPEWIIYNLGENGRAIPHTPFELRTLCGQLAALRPFDGLCVMLGSNDLLLGVPPAAAAARMERLLVCLSSLGVPFLLIAPPCFHPGDWVREEALLAASAHLAGYYRILAGESGAAFADAGCWDIPLCFDGVHFTAEGHARFAAQAGGAFAAAFCGAK</sequence>
<gene>
    <name evidence="2" type="ORF">H8S45_02350</name>
</gene>
<reference evidence="2" key="1">
    <citation type="submission" date="2020-08" db="EMBL/GenBank/DDBJ databases">
        <title>Genome public.</title>
        <authorList>
            <person name="Liu C."/>
            <person name="Sun Q."/>
        </authorList>
    </citation>
    <scope>NUCLEOTIDE SEQUENCE</scope>
    <source>
        <strain evidence="2">NSJ-28</strain>
    </source>
</reference>
<dbReference type="AlphaFoldDB" id="A0A923LS71"/>
<dbReference type="InterPro" id="IPR036514">
    <property type="entry name" value="SGNH_hydro_sf"/>
</dbReference>
<feature type="domain" description="SGNH hydrolase-type esterase" evidence="1">
    <location>
        <begin position="7"/>
        <end position="178"/>
    </location>
</feature>
<name>A0A923LS71_9FIRM</name>
<dbReference type="InterPro" id="IPR051532">
    <property type="entry name" value="Ester_Hydrolysis_Enzymes"/>
</dbReference>
<protein>
    <recommendedName>
        <fullName evidence="1">SGNH hydrolase-type esterase domain-containing protein</fullName>
    </recommendedName>
</protein>
<dbReference type="Proteomes" id="UP000606499">
    <property type="component" value="Unassembled WGS sequence"/>
</dbReference>
<dbReference type="Gene3D" id="3.40.50.1110">
    <property type="entry name" value="SGNH hydrolase"/>
    <property type="match status" value="1"/>
</dbReference>
<organism evidence="2 3">
    <name type="scientific">Agathobaculum faecis</name>
    <dbReference type="NCBI Taxonomy" id="2763013"/>
    <lineage>
        <taxon>Bacteria</taxon>
        <taxon>Bacillati</taxon>
        <taxon>Bacillota</taxon>
        <taxon>Clostridia</taxon>
        <taxon>Eubacteriales</taxon>
        <taxon>Butyricicoccaceae</taxon>
        <taxon>Agathobaculum</taxon>
    </lineage>
</organism>
<accession>A0A923LS71</accession>
<proteinExistence type="predicted"/>
<dbReference type="EMBL" id="JACOPL010000002">
    <property type="protein sequence ID" value="MBC5724310.1"/>
    <property type="molecule type" value="Genomic_DNA"/>
</dbReference>
<dbReference type="SUPFAM" id="SSF52266">
    <property type="entry name" value="SGNH hydrolase"/>
    <property type="match status" value="1"/>
</dbReference>
<dbReference type="Pfam" id="PF13472">
    <property type="entry name" value="Lipase_GDSL_2"/>
    <property type="match status" value="1"/>
</dbReference>
<keyword evidence="3" id="KW-1185">Reference proteome</keyword>
<evidence type="ECO:0000259" key="1">
    <source>
        <dbReference type="Pfam" id="PF13472"/>
    </source>
</evidence>
<evidence type="ECO:0000313" key="2">
    <source>
        <dbReference type="EMBL" id="MBC5724310.1"/>
    </source>
</evidence>
<comment type="caution">
    <text evidence="2">The sequence shown here is derived from an EMBL/GenBank/DDBJ whole genome shotgun (WGS) entry which is preliminary data.</text>
</comment>
<dbReference type="PANTHER" id="PTHR30383:SF29">
    <property type="entry name" value="SGNH HYDROLASE-TYPE ESTERASE DOMAIN-CONTAINING PROTEIN"/>
    <property type="match status" value="1"/>
</dbReference>
<evidence type="ECO:0000313" key="3">
    <source>
        <dbReference type="Proteomes" id="UP000606499"/>
    </source>
</evidence>
<dbReference type="RefSeq" id="WP_159068133.1">
    <property type="nucleotide sequence ID" value="NZ_JACOPL010000002.1"/>
</dbReference>
<dbReference type="InterPro" id="IPR013830">
    <property type="entry name" value="SGNH_hydro"/>
</dbReference>
<dbReference type="PANTHER" id="PTHR30383">
    <property type="entry name" value="THIOESTERASE 1/PROTEASE 1/LYSOPHOSPHOLIPASE L1"/>
    <property type="match status" value="1"/>
</dbReference>